<gene>
    <name evidence="2" type="ORF">LITE_LOCUS27871</name>
</gene>
<keyword evidence="3" id="KW-1185">Reference proteome</keyword>
<feature type="region of interest" description="Disordered" evidence="1">
    <location>
        <begin position="1"/>
        <end position="49"/>
    </location>
</feature>
<organism evidence="2 3">
    <name type="scientific">Linum tenue</name>
    <dbReference type="NCBI Taxonomy" id="586396"/>
    <lineage>
        <taxon>Eukaryota</taxon>
        <taxon>Viridiplantae</taxon>
        <taxon>Streptophyta</taxon>
        <taxon>Embryophyta</taxon>
        <taxon>Tracheophyta</taxon>
        <taxon>Spermatophyta</taxon>
        <taxon>Magnoliopsida</taxon>
        <taxon>eudicotyledons</taxon>
        <taxon>Gunneridae</taxon>
        <taxon>Pentapetalae</taxon>
        <taxon>rosids</taxon>
        <taxon>fabids</taxon>
        <taxon>Malpighiales</taxon>
        <taxon>Linaceae</taxon>
        <taxon>Linum</taxon>
    </lineage>
</organism>
<proteinExistence type="predicted"/>
<dbReference type="AlphaFoldDB" id="A0AAV0MEG3"/>
<dbReference type="EMBL" id="CAMGYJ010000007">
    <property type="protein sequence ID" value="CAI0443893.1"/>
    <property type="molecule type" value="Genomic_DNA"/>
</dbReference>
<dbReference type="Proteomes" id="UP001154282">
    <property type="component" value="Unassembled WGS sequence"/>
</dbReference>
<sequence length="83" mass="9160">MSDPKNNMSGGSSSGNPPKYTQIYDRRREGAAQCDEHEESGGWGATGRCSGRLTMLTTTGIEIWNRRRRLAMAMIDDGDDDGY</sequence>
<name>A0AAV0MEG3_9ROSI</name>
<protein>
    <submittedName>
        <fullName evidence="2">Uncharacterized protein</fullName>
    </submittedName>
</protein>
<accession>A0AAV0MEG3</accession>
<evidence type="ECO:0000313" key="2">
    <source>
        <dbReference type="EMBL" id="CAI0443893.1"/>
    </source>
</evidence>
<evidence type="ECO:0000256" key="1">
    <source>
        <dbReference type="SAM" id="MobiDB-lite"/>
    </source>
</evidence>
<reference evidence="2" key="1">
    <citation type="submission" date="2022-08" db="EMBL/GenBank/DDBJ databases">
        <authorList>
            <person name="Gutierrez-Valencia J."/>
        </authorList>
    </citation>
    <scope>NUCLEOTIDE SEQUENCE</scope>
</reference>
<evidence type="ECO:0000313" key="3">
    <source>
        <dbReference type="Proteomes" id="UP001154282"/>
    </source>
</evidence>
<comment type="caution">
    <text evidence="2">The sequence shown here is derived from an EMBL/GenBank/DDBJ whole genome shotgun (WGS) entry which is preliminary data.</text>
</comment>